<accession>A0ABY4D341</accession>
<keyword evidence="1" id="KW-0812">Transmembrane</keyword>
<evidence type="ECO:0000313" key="2">
    <source>
        <dbReference type="EMBL" id="UOG75629.1"/>
    </source>
</evidence>
<feature type="transmembrane region" description="Helical" evidence="1">
    <location>
        <begin position="154"/>
        <end position="176"/>
    </location>
</feature>
<dbReference type="EMBL" id="CP094669">
    <property type="protein sequence ID" value="UOG75629.1"/>
    <property type="molecule type" value="Genomic_DNA"/>
</dbReference>
<sequence>MSGRNNQDISALFPLYLIIFFILNWGVWWHYQTLRGPTVLATVVDKHTQYHKNTYHHYLDLRFITLDNQSISGELQVDKHNYPAFQVNDKLPVKYAREAPEEFAFLGEPFFNALAVGGYGLLVLILVSSGISLRRKYKRRNAKARGQRQPPAPAYSAVRTLAWTAAGVVAFGSGIVSCRRASNELSDAATPREYAHATVLRVQYLPATSLCTALVRFPLVDFDSSTVQVRVPLTAEQHALLRAKLSRPQTQPLEVLVAYPTAAPEEATLADQERPTSSPYNTVGIVLCTLGALVVGINLEKYVRNSNNW</sequence>
<evidence type="ECO:0000256" key="1">
    <source>
        <dbReference type="SAM" id="Phobius"/>
    </source>
</evidence>
<keyword evidence="3" id="KW-1185">Reference proteome</keyword>
<keyword evidence="1" id="KW-0472">Membrane</keyword>
<gene>
    <name evidence="2" type="ORF">MTX78_03325</name>
</gene>
<protein>
    <recommendedName>
        <fullName evidence="4">DUF3592 domain-containing protein</fullName>
    </recommendedName>
</protein>
<proteinExistence type="predicted"/>
<dbReference type="Proteomes" id="UP000831113">
    <property type="component" value="Chromosome"/>
</dbReference>
<feature type="transmembrane region" description="Helical" evidence="1">
    <location>
        <begin position="110"/>
        <end position="133"/>
    </location>
</feature>
<reference evidence="2 3" key="1">
    <citation type="submission" date="2022-03" db="EMBL/GenBank/DDBJ databases">
        <title>Hymenobactersp. isolated from the air.</title>
        <authorList>
            <person name="Won M."/>
            <person name="Kwon S.-W."/>
        </authorList>
    </citation>
    <scope>NUCLEOTIDE SEQUENCE [LARGE SCALE GENOMIC DNA]</scope>
    <source>
        <strain evidence="2 3">KACC 21982</strain>
    </source>
</reference>
<dbReference type="RefSeq" id="WP_243799888.1">
    <property type="nucleotide sequence ID" value="NZ_CP094669.1"/>
</dbReference>
<feature type="transmembrane region" description="Helical" evidence="1">
    <location>
        <begin position="12"/>
        <end position="31"/>
    </location>
</feature>
<organism evidence="2 3">
    <name type="scientific">Hymenobacter tibetensis</name>
    <dbReference type="NCBI Taxonomy" id="497967"/>
    <lineage>
        <taxon>Bacteria</taxon>
        <taxon>Pseudomonadati</taxon>
        <taxon>Bacteroidota</taxon>
        <taxon>Cytophagia</taxon>
        <taxon>Cytophagales</taxon>
        <taxon>Hymenobacteraceae</taxon>
        <taxon>Hymenobacter</taxon>
    </lineage>
</organism>
<evidence type="ECO:0000313" key="3">
    <source>
        <dbReference type="Proteomes" id="UP000831113"/>
    </source>
</evidence>
<keyword evidence="1" id="KW-1133">Transmembrane helix</keyword>
<feature type="transmembrane region" description="Helical" evidence="1">
    <location>
        <begin position="280"/>
        <end position="299"/>
    </location>
</feature>
<name>A0ABY4D341_9BACT</name>
<evidence type="ECO:0008006" key="4">
    <source>
        <dbReference type="Google" id="ProtNLM"/>
    </source>
</evidence>